<comment type="caution">
    <text evidence="1">The sequence shown here is derived from an EMBL/GenBank/DDBJ whole genome shotgun (WGS) entry which is preliminary data.</text>
</comment>
<reference evidence="1" key="1">
    <citation type="submission" date="2024-01" db="EMBL/GenBank/DDBJ databases">
        <title>The diversity of rhizobia nodulating Mimosa spp. in eleven states of Brazil covering several biomes is determined by host plant, location, and edaphic factors.</title>
        <authorList>
            <person name="Rouws L."/>
            <person name="Barauna A."/>
            <person name="Beukes C."/>
            <person name="De Faria S.M."/>
            <person name="Gross E."/>
            <person name="Dos Reis Junior F.B."/>
            <person name="Simon M."/>
            <person name="Maluk M."/>
            <person name="Odee D.W."/>
            <person name="Kenicer G."/>
            <person name="Young J.P.W."/>
            <person name="Reis V.M."/>
            <person name="Zilli J."/>
            <person name="James E.K."/>
        </authorList>
    </citation>
    <scope>NUCLEOTIDE SEQUENCE</scope>
    <source>
        <strain evidence="1">JPY452</strain>
    </source>
</reference>
<name>A0ACC6RS87_9BURK</name>
<protein>
    <submittedName>
        <fullName evidence="1">MmgE/PrpD family protein</fullName>
    </submittedName>
</protein>
<accession>A0ACC6RS87</accession>
<evidence type="ECO:0000313" key="2">
    <source>
        <dbReference type="Proteomes" id="UP001392318"/>
    </source>
</evidence>
<gene>
    <name evidence="1" type="ORF">VSR83_27050</name>
</gene>
<proteinExistence type="predicted"/>
<organism evidence="1 2">
    <name type="scientific">Paraburkholderia unamae</name>
    <dbReference type="NCBI Taxonomy" id="219649"/>
    <lineage>
        <taxon>Bacteria</taxon>
        <taxon>Pseudomonadati</taxon>
        <taxon>Pseudomonadota</taxon>
        <taxon>Betaproteobacteria</taxon>
        <taxon>Burkholderiales</taxon>
        <taxon>Burkholderiaceae</taxon>
        <taxon>Paraburkholderia</taxon>
    </lineage>
</organism>
<dbReference type="Proteomes" id="UP001392318">
    <property type="component" value="Unassembled WGS sequence"/>
</dbReference>
<sequence length="496" mass="52627">MQRRAFMASLTALAASAGTFGGIGAARAQKVASASASASSTIAQRLAAYAAALNYDDLDARTIEAVKTHTADALGCGIAALGEKPVGIARQVALNYASGDGRGATVLGTQRRTAPDLATFANGAAIRYYDLNDVYAGKEIGHPSDNIAACLAQGEAEGANGRDLIVAIALAYEIDCRLMDAASISSRGWDHPIFSLPAAALAAGKLMKLDERQLAEAVNLALNGHLALNQTRVQTMSNWKGLADADAARNAVFSAALARDGLTGPAPIFEGNAGLFKQVSGPFSIDTASFGGKGRPFRINDCAVKFYPAQALTQTAIAAGIDVAKQVGDLDRIVSMEIRTSHEGYFSAGMDPQKWAPETSETADHSLPYVTARAMFDGDISLASYRPEALHDPKIRAFMQKIKVVEDAELTRLYPKYYATIVSATLTDGQTVSKRVDDIPGFATRPMLRGDFEVKFRKNTVPVVGKARADDALGFLWSLDQQRDLSHLFAPLVVHA</sequence>
<evidence type="ECO:0000313" key="1">
    <source>
        <dbReference type="EMBL" id="MEM5403650.1"/>
    </source>
</evidence>
<dbReference type="EMBL" id="JAYMRU010000023">
    <property type="protein sequence ID" value="MEM5403650.1"/>
    <property type="molecule type" value="Genomic_DNA"/>
</dbReference>
<keyword evidence="2" id="KW-1185">Reference proteome</keyword>